<name>A0AAV2L9T3_KNICA</name>
<feature type="compositionally biased region" description="Low complexity" evidence="1">
    <location>
        <begin position="41"/>
        <end position="53"/>
    </location>
</feature>
<keyword evidence="3" id="KW-1185">Reference proteome</keyword>
<organism evidence="2 3">
    <name type="scientific">Knipowitschia caucasica</name>
    <name type="common">Caucasian dwarf goby</name>
    <name type="synonym">Pomatoschistus caucasicus</name>
    <dbReference type="NCBI Taxonomy" id="637954"/>
    <lineage>
        <taxon>Eukaryota</taxon>
        <taxon>Metazoa</taxon>
        <taxon>Chordata</taxon>
        <taxon>Craniata</taxon>
        <taxon>Vertebrata</taxon>
        <taxon>Euteleostomi</taxon>
        <taxon>Actinopterygii</taxon>
        <taxon>Neopterygii</taxon>
        <taxon>Teleostei</taxon>
        <taxon>Neoteleostei</taxon>
        <taxon>Acanthomorphata</taxon>
        <taxon>Gobiaria</taxon>
        <taxon>Gobiiformes</taxon>
        <taxon>Gobioidei</taxon>
        <taxon>Gobiidae</taxon>
        <taxon>Gobiinae</taxon>
        <taxon>Knipowitschia</taxon>
    </lineage>
</organism>
<gene>
    <name evidence="2" type="ORF">KC01_LOCUS25837</name>
</gene>
<feature type="compositionally biased region" description="Low complexity" evidence="1">
    <location>
        <begin position="82"/>
        <end position="97"/>
    </location>
</feature>
<dbReference type="EMBL" id="OZ035843">
    <property type="protein sequence ID" value="CAL1597326.1"/>
    <property type="molecule type" value="Genomic_DNA"/>
</dbReference>
<protein>
    <submittedName>
        <fullName evidence="2">Uncharacterized protein</fullName>
    </submittedName>
</protein>
<reference evidence="2 3" key="1">
    <citation type="submission" date="2024-04" db="EMBL/GenBank/DDBJ databases">
        <authorList>
            <person name="Waldvogel A.-M."/>
            <person name="Schoenle A."/>
        </authorList>
    </citation>
    <scope>NUCLEOTIDE SEQUENCE [LARGE SCALE GENOMIC DNA]</scope>
</reference>
<evidence type="ECO:0000313" key="2">
    <source>
        <dbReference type="EMBL" id="CAL1597326.1"/>
    </source>
</evidence>
<evidence type="ECO:0000313" key="3">
    <source>
        <dbReference type="Proteomes" id="UP001497482"/>
    </source>
</evidence>
<feature type="region of interest" description="Disordered" evidence="1">
    <location>
        <begin position="25"/>
        <end position="97"/>
    </location>
</feature>
<dbReference type="AlphaFoldDB" id="A0AAV2L9T3"/>
<accession>A0AAV2L9T3</accession>
<sequence>MKATRERSEANDVGWRSNVKEQSVKNDLQVPGLPSYFSMEGARGSDLGSSAGAAGSGAGPRAASDEVTVHFKNSAEIGSGMRLRQPSLQQQRLRAPF</sequence>
<dbReference type="Proteomes" id="UP001497482">
    <property type="component" value="Chromosome 21"/>
</dbReference>
<evidence type="ECO:0000256" key="1">
    <source>
        <dbReference type="SAM" id="MobiDB-lite"/>
    </source>
</evidence>
<feature type="region of interest" description="Disordered" evidence="1">
    <location>
        <begin position="1"/>
        <end position="20"/>
    </location>
</feature>
<proteinExistence type="predicted"/>
<feature type="compositionally biased region" description="Basic and acidic residues" evidence="1">
    <location>
        <begin position="1"/>
        <end position="10"/>
    </location>
</feature>